<evidence type="ECO:0000313" key="2">
    <source>
        <dbReference type="EMBL" id="KAJ1162478.1"/>
    </source>
</evidence>
<feature type="region of interest" description="Disordered" evidence="1">
    <location>
        <begin position="44"/>
        <end position="104"/>
    </location>
</feature>
<comment type="caution">
    <text evidence="2">The sequence shown here is derived from an EMBL/GenBank/DDBJ whole genome shotgun (WGS) entry which is preliminary data.</text>
</comment>
<keyword evidence="3" id="KW-1185">Reference proteome</keyword>
<evidence type="ECO:0000256" key="1">
    <source>
        <dbReference type="SAM" id="MobiDB-lite"/>
    </source>
</evidence>
<protein>
    <submittedName>
        <fullName evidence="2">Uncharacterized protein</fullName>
    </submittedName>
</protein>
<proteinExistence type="predicted"/>
<dbReference type="EMBL" id="JANPWB010000008">
    <property type="protein sequence ID" value="KAJ1162478.1"/>
    <property type="molecule type" value="Genomic_DNA"/>
</dbReference>
<accession>A0AAV7SFY8</accession>
<name>A0AAV7SFY8_PLEWA</name>
<dbReference type="AlphaFoldDB" id="A0AAV7SFY8"/>
<feature type="compositionally biased region" description="Basic and acidic residues" evidence="1">
    <location>
        <begin position="52"/>
        <end position="64"/>
    </location>
</feature>
<gene>
    <name evidence="2" type="ORF">NDU88_002946</name>
</gene>
<dbReference type="Proteomes" id="UP001066276">
    <property type="component" value="Chromosome 4_2"/>
</dbReference>
<evidence type="ECO:0000313" key="3">
    <source>
        <dbReference type="Proteomes" id="UP001066276"/>
    </source>
</evidence>
<sequence>MPMPQPGWRRCVGGRVRVCATPPGLLGMVPAPVAYRGPVESAGAGALPELVPEPREQDRTGEKTLRRHSQGAVPADCVPDGGVRGPPQSMLGLRGNHGDLREAA</sequence>
<organism evidence="2 3">
    <name type="scientific">Pleurodeles waltl</name>
    <name type="common">Iberian ribbed newt</name>
    <dbReference type="NCBI Taxonomy" id="8319"/>
    <lineage>
        <taxon>Eukaryota</taxon>
        <taxon>Metazoa</taxon>
        <taxon>Chordata</taxon>
        <taxon>Craniata</taxon>
        <taxon>Vertebrata</taxon>
        <taxon>Euteleostomi</taxon>
        <taxon>Amphibia</taxon>
        <taxon>Batrachia</taxon>
        <taxon>Caudata</taxon>
        <taxon>Salamandroidea</taxon>
        <taxon>Salamandridae</taxon>
        <taxon>Pleurodelinae</taxon>
        <taxon>Pleurodeles</taxon>
    </lineage>
</organism>
<reference evidence="2" key="1">
    <citation type="journal article" date="2022" name="bioRxiv">
        <title>Sequencing and chromosome-scale assembly of the giantPleurodeles waltlgenome.</title>
        <authorList>
            <person name="Brown T."/>
            <person name="Elewa A."/>
            <person name="Iarovenko S."/>
            <person name="Subramanian E."/>
            <person name="Araus A.J."/>
            <person name="Petzold A."/>
            <person name="Susuki M."/>
            <person name="Suzuki K.-i.T."/>
            <person name="Hayashi T."/>
            <person name="Toyoda A."/>
            <person name="Oliveira C."/>
            <person name="Osipova E."/>
            <person name="Leigh N.D."/>
            <person name="Simon A."/>
            <person name="Yun M.H."/>
        </authorList>
    </citation>
    <scope>NUCLEOTIDE SEQUENCE</scope>
    <source>
        <strain evidence="2">20211129_DDA</strain>
        <tissue evidence="2">Liver</tissue>
    </source>
</reference>